<keyword evidence="3" id="KW-1185">Reference proteome</keyword>
<organism evidence="2 3">
    <name type="scientific">Sphaerobolus stellatus (strain SS14)</name>
    <dbReference type="NCBI Taxonomy" id="990650"/>
    <lineage>
        <taxon>Eukaryota</taxon>
        <taxon>Fungi</taxon>
        <taxon>Dikarya</taxon>
        <taxon>Basidiomycota</taxon>
        <taxon>Agaricomycotina</taxon>
        <taxon>Agaricomycetes</taxon>
        <taxon>Phallomycetidae</taxon>
        <taxon>Geastrales</taxon>
        <taxon>Sphaerobolaceae</taxon>
        <taxon>Sphaerobolus</taxon>
    </lineage>
</organism>
<feature type="signal peptide" evidence="1">
    <location>
        <begin position="1"/>
        <end position="21"/>
    </location>
</feature>
<feature type="chain" id="PRO_5002204792" evidence="1">
    <location>
        <begin position="22"/>
        <end position="142"/>
    </location>
</feature>
<dbReference type="AlphaFoldDB" id="A0A0C9UH05"/>
<accession>A0A0C9UH05</accession>
<reference evidence="2 3" key="1">
    <citation type="submission" date="2014-06" db="EMBL/GenBank/DDBJ databases">
        <title>Evolutionary Origins and Diversification of the Mycorrhizal Mutualists.</title>
        <authorList>
            <consortium name="DOE Joint Genome Institute"/>
            <consortium name="Mycorrhizal Genomics Consortium"/>
            <person name="Kohler A."/>
            <person name="Kuo A."/>
            <person name="Nagy L.G."/>
            <person name="Floudas D."/>
            <person name="Copeland A."/>
            <person name="Barry K.W."/>
            <person name="Cichocki N."/>
            <person name="Veneault-Fourrey C."/>
            <person name="LaButti K."/>
            <person name="Lindquist E.A."/>
            <person name="Lipzen A."/>
            <person name="Lundell T."/>
            <person name="Morin E."/>
            <person name="Murat C."/>
            <person name="Riley R."/>
            <person name="Ohm R."/>
            <person name="Sun H."/>
            <person name="Tunlid A."/>
            <person name="Henrissat B."/>
            <person name="Grigoriev I.V."/>
            <person name="Hibbett D.S."/>
            <person name="Martin F."/>
        </authorList>
    </citation>
    <scope>NUCLEOTIDE SEQUENCE [LARGE SCALE GENOMIC DNA]</scope>
    <source>
        <strain evidence="2 3">SS14</strain>
    </source>
</reference>
<keyword evidence="1" id="KW-0732">Signal</keyword>
<protein>
    <submittedName>
        <fullName evidence="2">Unplaced genomic scaffold SPHSTscaffold_129, whole genome shotgun sequence</fullName>
    </submittedName>
</protein>
<sequence length="142" mass="15413">MFGRGLGCIACRALIWEIGCALGLARGRGLLWDPGRTISRAVHSLGMLPEPDPGVLALGFHRLAGLVSALRNWTSEDHRGIGSADLDGGDAFAERGDTARNKRSMRDLGRFIPHDEGNAEVASAIPMLIFRHKDIYPRPKIS</sequence>
<name>A0A0C9UH05_SPHS4</name>
<dbReference type="HOGENOM" id="CLU_1817025_0_0_1"/>
<dbReference type="Proteomes" id="UP000054279">
    <property type="component" value="Unassembled WGS sequence"/>
</dbReference>
<gene>
    <name evidence="2" type="ORF">M422DRAFT_263910</name>
</gene>
<proteinExistence type="predicted"/>
<evidence type="ECO:0000313" key="2">
    <source>
        <dbReference type="EMBL" id="KIJ34109.1"/>
    </source>
</evidence>
<dbReference type="EMBL" id="KN837204">
    <property type="protein sequence ID" value="KIJ34109.1"/>
    <property type="molecule type" value="Genomic_DNA"/>
</dbReference>
<evidence type="ECO:0000256" key="1">
    <source>
        <dbReference type="SAM" id="SignalP"/>
    </source>
</evidence>
<evidence type="ECO:0000313" key="3">
    <source>
        <dbReference type="Proteomes" id="UP000054279"/>
    </source>
</evidence>